<feature type="signal peptide" evidence="1">
    <location>
        <begin position="1"/>
        <end position="15"/>
    </location>
</feature>
<feature type="chain" id="PRO_5012723660" evidence="1">
    <location>
        <begin position="16"/>
        <end position="160"/>
    </location>
</feature>
<dbReference type="EMBL" id="GEDC01023629">
    <property type="protein sequence ID" value="JAS13669.1"/>
    <property type="molecule type" value="Transcribed_RNA"/>
</dbReference>
<dbReference type="AlphaFoldDB" id="A0A1B6CJN1"/>
<evidence type="ECO:0000313" key="2">
    <source>
        <dbReference type="EMBL" id="JAS13669.1"/>
    </source>
</evidence>
<evidence type="ECO:0000256" key="1">
    <source>
        <dbReference type="SAM" id="SignalP"/>
    </source>
</evidence>
<organism evidence="2">
    <name type="scientific">Clastoptera arizonana</name>
    <name type="common">Arizona spittle bug</name>
    <dbReference type="NCBI Taxonomy" id="38151"/>
    <lineage>
        <taxon>Eukaryota</taxon>
        <taxon>Metazoa</taxon>
        <taxon>Ecdysozoa</taxon>
        <taxon>Arthropoda</taxon>
        <taxon>Hexapoda</taxon>
        <taxon>Insecta</taxon>
        <taxon>Pterygota</taxon>
        <taxon>Neoptera</taxon>
        <taxon>Paraneoptera</taxon>
        <taxon>Hemiptera</taxon>
        <taxon>Auchenorrhyncha</taxon>
        <taxon>Cercopoidea</taxon>
        <taxon>Clastopteridae</taxon>
        <taxon>Clastoptera</taxon>
    </lineage>
</organism>
<accession>A0A1B6CJN1</accession>
<proteinExistence type="predicted"/>
<keyword evidence="1" id="KW-0732">Signal</keyword>
<sequence length="160" mass="18072">MLYLLLACTFCVVEGEKFGKDALQEINQLSADASDIAKNVISAMNSAYPLAVYNQLYIILGAELGVLRRIVKEWKRQGRDEGEEKYTKVRQIIEDAEKLIGKKDEEKHKFLVTLRDILYRVYVVKETLESEGLVNYYNLKNAFDSANASGIGAFPDTTVP</sequence>
<name>A0A1B6CJN1_9HEMI</name>
<gene>
    <name evidence="2" type="ORF">g.7868</name>
</gene>
<reference evidence="2" key="1">
    <citation type="submission" date="2015-12" db="EMBL/GenBank/DDBJ databases">
        <title>De novo transcriptome assembly of four potential Pierce s Disease insect vectors from Arizona vineyards.</title>
        <authorList>
            <person name="Tassone E.E."/>
        </authorList>
    </citation>
    <scope>NUCLEOTIDE SEQUENCE</scope>
</reference>
<protein>
    <submittedName>
        <fullName evidence="2">Uncharacterized protein</fullName>
    </submittedName>
</protein>